<evidence type="ECO:0000259" key="3">
    <source>
        <dbReference type="Pfam" id="PF13193"/>
    </source>
</evidence>
<reference evidence="5" key="1">
    <citation type="submission" date="2016-06" db="EMBL/GenBank/DDBJ databases">
        <authorList>
            <person name="Varghese N."/>
        </authorList>
    </citation>
    <scope>NUCLEOTIDE SEQUENCE [LARGE SCALE GENOMIC DNA]</scope>
    <source>
        <strain evidence="5">DSM 46123</strain>
    </source>
</reference>
<dbReference type="AlphaFoldDB" id="A0A1C6RZF5"/>
<protein>
    <submittedName>
        <fullName evidence="4">Acyl-CoA synthetase (AMP-forming)/AMP-acid ligase II</fullName>
    </submittedName>
</protein>
<dbReference type="EMBL" id="FMHU01000002">
    <property type="protein sequence ID" value="SCL22613.1"/>
    <property type="molecule type" value="Genomic_DNA"/>
</dbReference>
<dbReference type="Gene3D" id="3.30.300.30">
    <property type="match status" value="1"/>
</dbReference>
<feature type="domain" description="AMP-binding enzyme C-terminal" evidence="3">
    <location>
        <begin position="422"/>
        <end position="500"/>
    </location>
</feature>
<dbReference type="GO" id="GO:0016878">
    <property type="term" value="F:acid-thiol ligase activity"/>
    <property type="evidence" value="ECO:0007669"/>
    <property type="project" value="UniProtKB-ARBA"/>
</dbReference>
<dbReference type="InterPro" id="IPR029045">
    <property type="entry name" value="ClpP/crotonase-like_dom_sf"/>
</dbReference>
<proteinExistence type="predicted"/>
<dbReference type="CDD" id="cd06558">
    <property type="entry name" value="crotonase-like"/>
    <property type="match status" value="1"/>
</dbReference>
<dbReference type="InterPro" id="IPR000873">
    <property type="entry name" value="AMP-dep_synth/lig_dom"/>
</dbReference>
<evidence type="ECO:0000313" key="5">
    <source>
        <dbReference type="Proteomes" id="UP000198906"/>
    </source>
</evidence>
<keyword evidence="5" id="KW-1185">Reference proteome</keyword>
<dbReference type="Pfam" id="PF00501">
    <property type="entry name" value="AMP-binding"/>
    <property type="match status" value="1"/>
</dbReference>
<dbReference type="RefSeq" id="WP_176737977.1">
    <property type="nucleotide sequence ID" value="NZ_FMHU01000002.1"/>
</dbReference>
<dbReference type="PANTHER" id="PTHR43767">
    <property type="entry name" value="LONG-CHAIN-FATTY-ACID--COA LIGASE"/>
    <property type="match status" value="1"/>
</dbReference>
<dbReference type="InterPro" id="IPR020845">
    <property type="entry name" value="AMP-binding_CS"/>
</dbReference>
<dbReference type="InterPro" id="IPR050237">
    <property type="entry name" value="ATP-dep_AMP-bd_enzyme"/>
</dbReference>
<dbReference type="Proteomes" id="UP000198906">
    <property type="component" value="Unassembled WGS sequence"/>
</dbReference>
<dbReference type="InterPro" id="IPR001753">
    <property type="entry name" value="Enoyl-CoA_hydra/iso"/>
</dbReference>
<dbReference type="InterPro" id="IPR042099">
    <property type="entry name" value="ANL_N_sf"/>
</dbReference>
<feature type="region of interest" description="Disordered" evidence="1">
    <location>
        <begin position="516"/>
        <end position="543"/>
    </location>
</feature>
<dbReference type="Gene3D" id="3.40.50.12780">
    <property type="entry name" value="N-terminal domain of ligase-like"/>
    <property type="match status" value="1"/>
</dbReference>
<dbReference type="Pfam" id="PF13193">
    <property type="entry name" value="AMP-binding_C"/>
    <property type="match status" value="1"/>
</dbReference>
<accession>A0A1C6RZF5</accession>
<sequence>MTDRPAHPFVAPPDRVALVMAASGAAMTYRELADDSARLANVLQAANLPEGSPIAILLGNCPEYFVAYWGILRAGHRVTTLSTQLTPDEAAYIVGDCHASGVIVGTDFEGTAARFDEIDHLKLRLAVGTGLVDGYRNMREALAAVSTERPDRERLGNELLYSSGTTGTPKGIWRPIDPNAAIDERTFSLASVYETELGFEDGDVYLSPAPLYHASPLRFCAATHVLGGTVVVQEKFDAEGALKAIEQHQVTHSQWVPTMFVRMLQLPSEVRHAYDLSSLRVAVHSAAPCPDATKRAMVSWWGPILWDFYGASEAIGRAFLDPKEWSERPGSVGRPDPELVRICDESGAALEAGRVGTIYFKCARPFEYLGDPEKTARSRLPEDPEWVTVGDVGRLDSDGYLYLADRQSFVIISGGVNIYPQEVENALVGHRKVADAVVVGRPDPEFGESVVAFVEPEPEFYADPELIEDIRGRLRRTLARFKHPKWIEVVPEVPRTPGGKPDVAALRELASRLSAAPASEAPDVDGGAAATSPVGRSARWDSGPILVDDRDGVRTITFNRPEVHNAQNLEMLREFDAAIDEVAADRSVRVLVIAGAGRSFCSGHDLRMMGEDETYFSNFSKVETRKEQEKRWFVDPVEKLRHLPIPTVCRIQGHCLAAGLMFAAATDFVVAGESAIFGSPILMHMGVNEAEVPNFASKVGESWAKRVFWLDERLSAEQARQAGLVTWVVPDDDLDSKLAWLIERLLRAPRQALELSKESLQYLADLRGEAQFHKFHFMSHQISHATHEAGEILNDRLARLARSESVIPDHESRSSGGSPSTS</sequence>
<gene>
    <name evidence="4" type="ORF">GA0074694_3410</name>
</gene>
<dbReference type="PROSITE" id="PS00455">
    <property type="entry name" value="AMP_BINDING"/>
    <property type="match status" value="1"/>
</dbReference>
<dbReference type="Gene3D" id="3.90.226.10">
    <property type="entry name" value="2-enoyl-CoA Hydratase, Chain A, domain 1"/>
    <property type="match status" value="1"/>
</dbReference>
<organism evidence="4 5">
    <name type="scientific">Micromonospora inyonensis</name>
    <dbReference type="NCBI Taxonomy" id="47866"/>
    <lineage>
        <taxon>Bacteria</taxon>
        <taxon>Bacillati</taxon>
        <taxon>Actinomycetota</taxon>
        <taxon>Actinomycetes</taxon>
        <taxon>Micromonosporales</taxon>
        <taxon>Micromonosporaceae</taxon>
        <taxon>Micromonospora</taxon>
    </lineage>
</organism>
<dbReference type="InterPro" id="IPR045851">
    <property type="entry name" value="AMP-bd_C_sf"/>
</dbReference>
<dbReference type="InterPro" id="IPR025110">
    <property type="entry name" value="AMP-bd_C"/>
</dbReference>
<dbReference type="SUPFAM" id="SSF52096">
    <property type="entry name" value="ClpP/crotonase"/>
    <property type="match status" value="1"/>
</dbReference>
<dbReference type="PANTHER" id="PTHR43767:SF1">
    <property type="entry name" value="NONRIBOSOMAL PEPTIDE SYNTHASE PES1 (EUROFUNG)-RELATED"/>
    <property type="match status" value="1"/>
</dbReference>
<dbReference type="SUPFAM" id="SSF56801">
    <property type="entry name" value="Acetyl-CoA synthetase-like"/>
    <property type="match status" value="1"/>
</dbReference>
<name>A0A1C6RZF5_9ACTN</name>
<keyword evidence="4" id="KW-0436">Ligase</keyword>
<dbReference type="STRING" id="47866.GA0074694_3410"/>
<evidence type="ECO:0000259" key="2">
    <source>
        <dbReference type="Pfam" id="PF00501"/>
    </source>
</evidence>
<feature type="domain" description="AMP-dependent synthetase/ligase" evidence="2">
    <location>
        <begin position="12"/>
        <end position="361"/>
    </location>
</feature>
<evidence type="ECO:0000313" key="4">
    <source>
        <dbReference type="EMBL" id="SCL22613.1"/>
    </source>
</evidence>
<dbReference type="Pfam" id="PF00378">
    <property type="entry name" value="ECH_1"/>
    <property type="match status" value="1"/>
</dbReference>
<evidence type="ECO:0000256" key="1">
    <source>
        <dbReference type="SAM" id="MobiDB-lite"/>
    </source>
</evidence>